<accession>A0ABU6YGN3</accession>
<gene>
    <name evidence="2" type="ORF">PIB30_040578</name>
</gene>
<keyword evidence="3" id="KW-1185">Reference proteome</keyword>
<feature type="transmembrane region" description="Helical" evidence="1">
    <location>
        <begin position="109"/>
        <end position="127"/>
    </location>
</feature>
<protein>
    <recommendedName>
        <fullName evidence="4">Polyprenol reductase</fullName>
    </recommendedName>
</protein>
<keyword evidence="1" id="KW-1133">Transmembrane helix</keyword>
<evidence type="ECO:0000256" key="1">
    <source>
        <dbReference type="SAM" id="Phobius"/>
    </source>
</evidence>
<keyword evidence="1" id="KW-0812">Transmembrane</keyword>
<evidence type="ECO:0008006" key="4">
    <source>
        <dbReference type="Google" id="ProtNLM"/>
    </source>
</evidence>
<sequence length="188" mass="21801">MSLLSTIFPLPQPPVRVTVSSSAAAAERRSFVLNLPRNAVSRSHAYSYVATVSFLVLIFFLVPHRFYSRYQCRLGHRLIFVDQNGRTHHKGRFFDYYCWTMYNRIHVSYGWYFTFVQGFVYLFLIYLQGFTSKQTTDTCKTYVKLSAILYGFFGFTQLPCTNHVQIHKVLETASVSNLLATLLEGYVQ</sequence>
<comment type="caution">
    <text evidence="2">The sequence shown here is derived from an EMBL/GenBank/DDBJ whole genome shotgun (WGS) entry which is preliminary data.</text>
</comment>
<keyword evidence="1" id="KW-0472">Membrane</keyword>
<feature type="transmembrane region" description="Helical" evidence="1">
    <location>
        <begin position="46"/>
        <end position="67"/>
    </location>
</feature>
<organism evidence="2 3">
    <name type="scientific">Stylosanthes scabra</name>
    <dbReference type="NCBI Taxonomy" id="79078"/>
    <lineage>
        <taxon>Eukaryota</taxon>
        <taxon>Viridiplantae</taxon>
        <taxon>Streptophyta</taxon>
        <taxon>Embryophyta</taxon>
        <taxon>Tracheophyta</taxon>
        <taxon>Spermatophyta</taxon>
        <taxon>Magnoliopsida</taxon>
        <taxon>eudicotyledons</taxon>
        <taxon>Gunneridae</taxon>
        <taxon>Pentapetalae</taxon>
        <taxon>rosids</taxon>
        <taxon>fabids</taxon>
        <taxon>Fabales</taxon>
        <taxon>Fabaceae</taxon>
        <taxon>Papilionoideae</taxon>
        <taxon>50 kb inversion clade</taxon>
        <taxon>dalbergioids sensu lato</taxon>
        <taxon>Dalbergieae</taxon>
        <taxon>Pterocarpus clade</taxon>
        <taxon>Stylosanthes</taxon>
    </lineage>
</organism>
<reference evidence="2 3" key="1">
    <citation type="journal article" date="2023" name="Plants (Basel)">
        <title>Bridging the Gap: Combining Genomics and Transcriptomics Approaches to Understand Stylosanthes scabra, an Orphan Legume from the Brazilian Caatinga.</title>
        <authorList>
            <person name="Ferreira-Neto J.R.C."/>
            <person name="da Silva M.D."/>
            <person name="Binneck E."/>
            <person name="de Melo N.F."/>
            <person name="da Silva R.H."/>
            <person name="de Melo A.L.T.M."/>
            <person name="Pandolfi V."/>
            <person name="Bustamante F.O."/>
            <person name="Brasileiro-Vidal A.C."/>
            <person name="Benko-Iseppon A.M."/>
        </authorList>
    </citation>
    <scope>NUCLEOTIDE SEQUENCE [LARGE SCALE GENOMIC DNA]</scope>
    <source>
        <tissue evidence="2">Leaves</tissue>
    </source>
</reference>
<evidence type="ECO:0000313" key="3">
    <source>
        <dbReference type="Proteomes" id="UP001341840"/>
    </source>
</evidence>
<proteinExistence type="predicted"/>
<name>A0ABU6YGN3_9FABA</name>
<dbReference type="Proteomes" id="UP001341840">
    <property type="component" value="Unassembled WGS sequence"/>
</dbReference>
<evidence type="ECO:0000313" key="2">
    <source>
        <dbReference type="EMBL" id="MED6207978.1"/>
    </source>
</evidence>
<dbReference type="EMBL" id="JASCZI010241875">
    <property type="protein sequence ID" value="MED6207978.1"/>
    <property type="molecule type" value="Genomic_DNA"/>
</dbReference>